<evidence type="ECO:0000313" key="2">
    <source>
        <dbReference type="EMBL" id="CAG9313472.1"/>
    </source>
</evidence>
<sequence length="1007" mass="116916">MDKTEIKAWHSLHKSEEMSQRATAQTLETERFKKKFNLLKLLKPKREWLNGNLLIRTQKIFFRCIYVISLYKEIIKGNEHIRFEAYPLKKLQHPESLTMSIPEICEILDFWENSEVYTHIHKLIKHLDIQDEKIIISKKSVSKQISKLLVYNTVGKLNTKFNFDIFYYEVEGENMKESILIEVESIEAIPIHSYLCLSKGELANILRIKVEVIPENYDKISDYIYLSNSNELCINQYKHIQTLTENNISESPESHNENNDSENAPLRPKSPIKIKLNPNHYKIHAIILSDRKYSKIEKKAAETIQKFYKRKMAIELKKLLVLKRYRESRYKLLCRSIRYIGKTPYMISVYSSKKGILVKIQDMNTRELYEKLIDPSFYIFGYSQLQDPRLIVDALEVINGKPAFLRNYSGTANIDVQIKDYSFFEHGREEGLSYKAATLIIQRFVRVVIAKRLLIRKRKESQRKLVIHRAKIIGDEEYMVSIFEAPNDYTIEVYSVHKPKTGEWKYAKTFPISKLKKMHKKIDGEVLFREVQIIDNELVLVRSKRRYSGDSLSSFVSITDENLILSRRRVLNFKKCVVKIGLDTIFSITKGQETEILIFDVTPVVTTFSRKQLSVDLKMVCSSTGIQKEWIVPLSIYLLDNCLQVGEFSINLNLDVPKLNLNEKVNKIQKFFRGWRVRKSIGKIHKHSEHGLIAMKMKEINGKKYIIYAYAQSGRIKIEAEHGREIIAMYLGSDILKVIGDTTRKKFLEEKILPNLGIHDQGIIRKLYYEKRYTPQPNIRPSTKRLLPNINLSLSDTRSPATLLNASNTQSKNLLRLISLNETRNELSKLEKPSDALKRKKYHKHHVHKSEKEKKLKEESNITSFKSLNVSPKSFTSQKILNGFFSSKPKKLLLKTITSIQDKQYVVSLLKNSKGILVEAVDSKNKILSLQLETSINLDTSEEVLKKIYKDILARLYIGRKNGAEILALGEGSTANKINHSISNKNFWSSKVKHDRSATAQTNITIN</sequence>
<dbReference type="PROSITE" id="PS50096">
    <property type="entry name" value="IQ"/>
    <property type="match status" value="1"/>
</dbReference>
<organism evidence="2 3">
    <name type="scientific">Blepharisma stoltei</name>
    <dbReference type="NCBI Taxonomy" id="1481888"/>
    <lineage>
        <taxon>Eukaryota</taxon>
        <taxon>Sar</taxon>
        <taxon>Alveolata</taxon>
        <taxon>Ciliophora</taxon>
        <taxon>Postciliodesmatophora</taxon>
        <taxon>Heterotrichea</taxon>
        <taxon>Heterotrichida</taxon>
        <taxon>Blepharismidae</taxon>
        <taxon>Blepharisma</taxon>
    </lineage>
</organism>
<dbReference type="InterPro" id="IPR000048">
    <property type="entry name" value="IQ_motif_EF-hand-BS"/>
</dbReference>
<feature type="region of interest" description="Disordered" evidence="1">
    <location>
        <begin position="837"/>
        <end position="858"/>
    </location>
</feature>
<keyword evidence="3" id="KW-1185">Reference proteome</keyword>
<reference evidence="2" key="1">
    <citation type="submission" date="2021-09" db="EMBL/GenBank/DDBJ databases">
        <authorList>
            <consortium name="AG Swart"/>
            <person name="Singh M."/>
            <person name="Singh A."/>
            <person name="Seah K."/>
            <person name="Emmerich C."/>
        </authorList>
    </citation>
    <scope>NUCLEOTIDE SEQUENCE</scope>
    <source>
        <strain evidence="2">ATCC30299</strain>
    </source>
</reference>
<feature type="region of interest" description="Disordered" evidence="1">
    <location>
        <begin position="249"/>
        <end position="269"/>
    </location>
</feature>
<protein>
    <submittedName>
        <fullName evidence="2">Uncharacterized protein</fullName>
    </submittedName>
</protein>
<dbReference type="Proteomes" id="UP001162131">
    <property type="component" value="Unassembled WGS sequence"/>
</dbReference>
<proteinExistence type="predicted"/>
<evidence type="ECO:0000256" key="1">
    <source>
        <dbReference type="SAM" id="MobiDB-lite"/>
    </source>
</evidence>
<feature type="compositionally biased region" description="Basic residues" evidence="1">
    <location>
        <begin position="838"/>
        <end position="849"/>
    </location>
</feature>
<accession>A0AAU9IG89</accession>
<name>A0AAU9IG89_9CILI</name>
<evidence type="ECO:0000313" key="3">
    <source>
        <dbReference type="Proteomes" id="UP001162131"/>
    </source>
</evidence>
<dbReference type="EMBL" id="CAJZBQ010000010">
    <property type="protein sequence ID" value="CAG9313472.1"/>
    <property type="molecule type" value="Genomic_DNA"/>
</dbReference>
<dbReference type="AlphaFoldDB" id="A0AAU9IG89"/>
<dbReference type="Pfam" id="PF00612">
    <property type="entry name" value="IQ"/>
    <property type="match status" value="1"/>
</dbReference>
<gene>
    <name evidence="2" type="ORF">BSTOLATCC_MIC8737</name>
</gene>
<comment type="caution">
    <text evidence="2">The sequence shown here is derived from an EMBL/GenBank/DDBJ whole genome shotgun (WGS) entry which is preliminary data.</text>
</comment>